<keyword evidence="8" id="KW-0675">Receptor</keyword>
<dbReference type="InterPro" id="IPR012910">
    <property type="entry name" value="Plug_dom"/>
</dbReference>
<dbReference type="STRING" id="715226.ABI_47330"/>
<dbReference type="PANTHER" id="PTHR40980:SF3">
    <property type="entry name" value="TONB-DEPENDENT RECEPTOR-LIKE BETA-BARREL DOMAIN-CONTAINING PROTEIN"/>
    <property type="match status" value="1"/>
</dbReference>
<reference evidence="9" key="1">
    <citation type="submission" date="2011-03" db="EMBL/GenBank/DDBJ databases">
        <title>Draft genome sequence of Brevundimonas diminuta.</title>
        <authorList>
            <person name="Brown P.J.B."/>
            <person name="Buechlein A."/>
            <person name="Hemmerich C."/>
            <person name="Brun Y.V."/>
        </authorList>
    </citation>
    <scope>NUCLEOTIDE SEQUENCE [LARGE SCALE GENOMIC DNA]</scope>
    <source>
        <strain evidence="9">C19</strain>
    </source>
</reference>
<dbReference type="NCBIfam" id="TIGR01782">
    <property type="entry name" value="TonB-Xanth-Caul"/>
    <property type="match status" value="1"/>
</dbReference>
<dbReference type="InterPro" id="IPR037066">
    <property type="entry name" value="Plug_dom_sf"/>
</dbReference>
<gene>
    <name evidence="8" type="ORF">ABI_47330</name>
</gene>
<evidence type="ECO:0000256" key="2">
    <source>
        <dbReference type="ARBA" id="ARBA00023136"/>
    </source>
</evidence>
<evidence type="ECO:0000313" key="9">
    <source>
        <dbReference type="Proteomes" id="UP000006512"/>
    </source>
</evidence>
<dbReference type="Proteomes" id="UP000006512">
    <property type="component" value="Unassembled WGS sequence"/>
</dbReference>
<evidence type="ECO:0000256" key="1">
    <source>
        <dbReference type="ARBA" id="ARBA00004442"/>
    </source>
</evidence>
<dbReference type="eggNOG" id="COG4771">
    <property type="taxonomic scope" value="Bacteria"/>
</dbReference>
<dbReference type="Gene3D" id="2.40.170.20">
    <property type="entry name" value="TonB-dependent receptor, beta-barrel domain"/>
    <property type="match status" value="1"/>
</dbReference>
<proteinExistence type="inferred from homology"/>
<keyword evidence="2 4" id="KW-0472">Membrane</keyword>
<dbReference type="EMBL" id="GL883081">
    <property type="protein sequence ID" value="EGF89385.1"/>
    <property type="molecule type" value="Genomic_DNA"/>
</dbReference>
<accession>F4QU85</accession>
<dbReference type="eggNOG" id="COG1629">
    <property type="taxonomic scope" value="Bacteria"/>
</dbReference>
<protein>
    <submittedName>
        <fullName evidence="8">TonB-dependent receptor family protein</fullName>
    </submittedName>
</protein>
<sequence>MKKGTSFNRKNFRYALLGATILAGAAGAAYAQDAAPPAGDVVVVTGFKRSAADAIRAKKQNIEISDGISSDGLGRFPDLNVGEALQRIPGVQINREAEGRNATIGLRGMPGYYARTTLNGQAFAEPPYVTTTGGADGTPLGAFNSDIFTAFSIQKSPMANSQSGGLSGNIDMQISPALSRKDGGFAKAAYEYNTNGGLGAPAYTIGYNKHINSDFAVFGTFAYRKENFRRDTLRYNGYNRITLAQSKLTAQQFADAYGAYYGTTASSSTFTLAQALGNNVYTAPSNVGSASQNGIWALGLMRQYTRMNVGTLQSGSAGAEWRVNDNLKIGVTAYHSDRDLPDTVQYFLLNDPFGTATVEPLTSPVVMENGFAVVPRTRNSNYDGKTSTRLFSQKQAADGVFLNAEWENDKWRFAGVIAATTSSNSSEETELDLRTVTLGGSGNNGLVEIMDTGLGELGDFYQSVTPTPQNVMFTLPFRASTSTAGFQPGYWNWAPNAPTDLFTSDGKYLLHLGGTHRYATKSVNSVQFDAERQVEFGPITSIQGGIRSEGNEYESRGVRNMAYGIQTQNITASMLIKAPSVDDFMEGKAPINTDWLTIDPIPFLNAIRPVTKYGNGELSDLGFNVFYADGGFANNNFKVTNDLMQAYIQAKYDTSIFGHRVRGNVGVRSETTEYEVTTLDRTARVASNGGVGARSDFTWHTYKDSYSQILPSAIAVADVFENVVLRAAYYKTYVRPDPQTSSPVRNYSYSTNNESTLTQTITNVNINLASGQLKPYLADNYDLSLEWYNRPNGLISLAYFKKKLTNRVAAIADPALLCPADGSDWGFGALTWNGSYCSATNANDVVNGVPNSYRIFASGLQNIDSPTYVSGLEFNIQQNFDFLPSFWKNFGGSFNYAFTQAKQTGGSKTPFPGISKHNYNAILYYETSKYGIRAVYNWRSEYNLDGSGTFFGNARNAAARGQLDLSASYNINERVSISLDAYNLTNSFRKEYQGDERMVRQIDYDGQTFTASVKASF</sequence>
<keyword evidence="5" id="KW-0732">Signal</keyword>
<dbReference type="AlphaFoldDB" id="F4QU85"/>
<evidence type="ECO:0000259" key="7">
    <source>
        <dbReference type="Pfam" id="PF07715"/>
    </source>
</evidence>
<feature type="signal peptide" evidence="5">
    <location>
        <begin position="1"/>
        <end position="31"/>
    </location>
</feature>
<evidence type="ECO:0000256" key="4">
    <source>
        <dbReference type="RuleBase" id="RU003357"/>
    </source>
</evidence>
<evidence type="ECO:0000259" key="6">
    <source>
        <dbReference type="Pfam" id="PF00593"/>
    </source>
</evidence>
<comment type="similarity">
    <text evidence="4">Belongs to the TonB-dependent receptor family.</text>
</comment>
<dbReference type="SUPFAM" id="SSF56935">
    <property type="entry name" value="Porins"/>
    <property type="match status" value="1"/>
</dbReference>
<dbReference type="PANTHER" id="PTHR40980">
    <property type="entry name" value="PLUG DOMAIN-CONTAINING PROTEIN"/>
    <property type="match status" value="1"/>
</dbReference>
<dbReference type="InterPro" id="IPR010104">
    <property type="entry name" value="TonB_rcpt_bac"/>
</dbReference>
<feature type="domain" description="TonB-dependent receptor plug" evidence="7">
    <location>
        <begin position="67"/>
        <end position="162"/>
    </location>
</feature>
<dbReference type="HOGENOM" id="CLU_006935_2_0_5"/>
<keyword evidence="9" id="KW-1185">Reference proteome</keyword>
<dbReference type="Pfam" id="PF07715">
    <property type="entry name" value="Plug"/>
    <property type="match status" value="1"/>
</dbReference>
<organism evidence="8 9">
    <name type="scientific">Asticcacaulis biprosthecium C19</name>
    <dbReference type="NCBI Taxonomy" id="715226"/>
    <lineage>
        <taxon>Bacteria</taxon>
        <taxon>Pseudomonadati</taxon>
        <taxon>Pseudomonadota</taxon>
        <taxon>Alphaproteobacteria</taxon>
        <taxon>Caulobacterales</taxon>
        <taxon>Caulobacteraceae</taxon>
        <taxon>Asticcacaulis</taxon>
    </lineage>
</organism>
<evidence type="ECO:0000256" key="5">
    <source>
        <dbReference type="SAM" id="SignalP"/>
    </source>
</evidence>
<dbReference type="Gene3D" id="2.170.130.10">
    <property type="entry name" value="TonB-dependent receptor, plug domain"/>
    <property type="match status" value="1"/>
</dbReference>
<dbReference type="InterPro" id="IPR036942">
    <property type="entry name" value="Beta-barrel_TonB_sf"/>
</dbReference>
<dbReference type="GO" id="GO:0009279">
    <property type="term" value="C:cell outer membrane"/>
    <property type="evidence" value="ECO:0007669"/>
    <property type="project" value="UniProtKB-SubCell"/>
</dbReference>
<dbReference type="Pfam" id="PF00593">
    <property type="entry name" value="TonB_dep_Rec_b-barrel"/>
    <property type="match status" value="1"/>
</dbReference>
<dbReference type="RefSeq" id="WP_006275507.1">
    <property type="nucleotide sequence ID" value="NZ_GL883081.1"/>
</dbReference>
<evidence type="ECO:0000256" key="3">
    <source>
        <dbReference type="ARBA" id="ARBA00023237"/>
    </source>
</evidence>
<dbReference type="OrthoDB" id="8728606at2"/>
<name>F4QU85_9CAUL</name>
<feature type="domain" description="TonB-dependent receptor-like beta-barrel" evidence="6">
    <location>
        <begin position="489"/>
        <end position="984"/>
    </location>
</feature>
<comment type="subcellular location">
    <subcellularLocation>
        <location evidence="1 4">Cell outer membrane</location>
    </subcellularLocation>
</comment>
<keyword evidence="3" id="KW-0998">Cell outer membrane</keyword>
<evidence type="ECO:0000313" key="8">
    <source>
        <dbReference type="EMBL" id="EGF89385.1"/>
    </source>
</evidence>
<dbReference type="InterPro" id="IPR000531">
    <property type="entry name" value="Beta-barrel_TonB"/>
</dbReference>
<keyword evidence="4" id="KW-0798">TonB box</keyword>
<feature type="chain" id="PRO_5003314479" evidence="5">
    <location>
        <begin position="32"/>
        <end position="1017"/>
    </location>
</feature>